<keyword evidence="3" id="KW-1185">Reference proteome</keyword>
<gene>
    <name evidence="2" type="ORF">HDF16_004624</name>
</gene>
<proteinExistence type="predicted"/>
<accession>A0A7W7ZH98</accession>
<evidence type="ECO:0000313" key="3">
    <source>
        <dbReference type="Proteomes" id="UP000540989"/>
    </source>
</evidence>
<evidence type="ECO:0000313" key="2">
    <source>
        <dbReference type="EMBL" id="MBB5059895.1"/>
    </source>
</evidence>
<keyword evidence="1" id="KW-0812">Transmembrane</keyword>
<protein>
    <submittedName>
        <fullName evidence="2">Uncharacterized protein</fullName>
    </submittedName>
</protein>
<keyword evidence="1" id="KW-1133">Transmembrane helix</keyword>
<sequence>MAAYGIFILGGWTGFLLALLFAGVSRNISDKAIEFVRPLTSSFDGQSNLTSPAQVTNDRS</sequence>
<name>A0A7W7ZH98_9BACT</name>
<dbReference type="Proteomes" id="UP000540989">
    <property type="component" value="Unassembled WGS sequence"/>
</dbReference>
<organism evidence="2 3">
    <name type="scientific">Granulicella aggregans</name>
    <dbReference type="NCBI Taxonomy" id="474949"/>
    <lineage>
        <taxon>Bacteria</taxon>
        <taxon>Pseudomonadati</taxon>
        <taxon>Acidobacteriota</taxon>
        <taxon>Terriglobia</taxon>
        <taxon>Terriglobales</taxon>
        <taxon>Acidobacteriaceae</taxon>
        <taxon>Granulicella</taxon>
    </lineage>
</organism>
<dbReference type="AlphaFoldDB" id="A0A7W7ZH98"/>
<dbReference type="EMBL" id="JACHIP010000007">
    <property type="protein sequence ID" value="MBB5059895.1"/>
    <property type="molecule type" value="Genomic_DNA"/>
</dbReference>
<comment type="caution">
    <text evidence="2">The sequence shown here is derived from an EMBL/GenBank/DDBJ whole genome shotgun (WGS) entry which is preliminary data.</text>
</comment>
<keyword evidence="1" id="KW-0472">Membrane</keyword>
<reference evidence="2 3" key="1">
    <citation type="submission" date="2020-08" db="EMBL/GenBank/DDBJ databases">
        <title>Genomic Encyclopedia of Type Strains, Phase IV (KMG-V): Genome sequencing to study the core and pangenomes of soil and plant-associated prokaryotes.</title>
        <authorList>
            <person name="Whitman W."/>
        </authorList>
    </citation>
    <scope>NUCLEOTIDE SEQUENCE [LARGE SCALE GENOMIC DNA]</scope>
    <source>
        <strain evidence="2 3">M8UP14</strain>
    </source>
</reference>
<feature type="transmembrane region" description="Helical" evidence="1">
    <location>
        <begin position="6"/>
        <end position="24"/>
    </location>
</feature>
<evidence type="ECO:0000256" key="1">
    <source>
        <dbReference type="SAM" id="Phobius"/>
    </source>
</evidence>